<feature type="signal peptide" evidence="2">
    <location>
        <begin position="1"/>
        <end position="20"/>
    </location>
</feature>
<dbReference type="Proteomes" id="UP000746690">
    <property type="component" value="Unassembled WGS sequence"/>
</dbReference>
<evidence type="ECO:0000256" key="2">
    <source>
        <dbReference type="SAM" id="SignalP"/>
    </source>
</evidence>
<organism evidence="3 4">
    <name type="scientific">Flavivirga algicola</name>
    <dbReference type="NCBI Taxonomy" id="2729136"/>
    <lineage>
        <taxon>Bacteria</taxon>
        <taxon>Pseudomonadati</taxon>
        <taxon>Bacteroidota</taxon>
        <taxon>Flavobacteriia</taxon>
        <taxon>Flavobacteriales</taxon>
        <taxon>Flavobacteriaceae</taxon>
        <taxon>Flavivirga</taxon>
    </lineage>
</organism>
<keyword evidence="4" id="KW-1185">Reference proteome</keyword>
<gene>
    <name evidence="3" type="ORF">HHX25_10785</name>
</gene>
<name>A0ABX1RYB4_9FLAO</name>
<reference evidence="3 4" key="1">
    <citation type="submission" date="2020-04" db="EMBL/GenBank/DDBJ databases">
        <title>A Flavivirga sp. nov.</title>
        <authorList>
            <person name="Sun X."/>
        </authorList>
    </citation>
    <scope>NUCLEOTIDE SEQUENCE [LARGE SCALE GENOMIC DNA]</scope>
    <source>
        <strain evidence="3 4">Y03</strain>
    </source>
</reference>
<protein>
    <submittedName>
        <fullName evidence="3">Uncharacterized protein</fullName>
    </submittedName>
</protein>
<accession>A0ABX1RYB4</accession>
<dbReference type="EMBL" id="JABBHF010000005">
    <property type="protein sequence ID" value="NMH87995.1"/>
    <property type="molecule type" value="Genomic_DNA"/>
</dbReference>
<comment type="caution">
    <text evidence="3">The sequence shown here is derived from an EMBL/GenBank/DDBJ whole genome shotgun (WGS) entry which is preliminary data.</text>
</comment>
<feature type="coiled-coil region" evidence="1">
    <location>
        <begin position="99"/>
        <end position="145"/>
    </location>
</feature>
<feature type="chain" id="PRO_5045971742" evidence="2">
    <location>
        <begin position="21"/>
        <end position="639"/>
    </location>
</feature>
<evidence type="ECO:0000313" key="3">
    <source>
        <dbReference type="EMBL" id="NMH87995.1"/>
    </source>
</evidence>
<proteinExistence type="predicted"/>
<keyword evidence="2" id="KW-0732">Signal</keyword>
<evidence type="ECO:0000313" key="4">
    <source>
        <dbReference type="Proteomes" id="UP000746690"/>
    </source>
</evidence>
<sequence length="639" mass="73038">MKYLKIVFAFTLLCTNWCQSQDQQENDFTLLDNIAVNNVVYGVNLKSSSTQFTLQICDNTNCYTTRDYVIDIAPKLLVNDVLQVIKTNMDSALVIASVSQTDKDQIAELKTKIQAAETKKAEAQRTEVENLLKTIDEEKDQYSAELLLNSSTKIPYTVITYELKKEHKEDLESQRIKDIRNSLSETDGAVFNNVISTKNFSYLSNLAKKDYTTFSSDTEVKKFNDAKKLYNNLSLKQEQNRIDQYKCKHYNEIRKKGQGSLKIKNALVQFFNNKASSIYIEAEINDGGVTETLIFVNSDFSVPLRYFNNYNSSVTAFSKVVSNNGYRKEISVDYNDIFDYKADQFFNYSVANSQVHLSNEEDSKYGASAKVVQRRFLDFFTGVIYSDVMGFNTDNSNSLLNAQAKLLLPLNLRNIKKWSFGRQFITTANIALDNSFQNENRFIDIKDDEAFSNFDLLKKNNLYGKFALDVISHEAKGWFTYISLGYNAAFYRTGLRYTETQPNVEDTVTERQLLSVSHGPFLNFEIRPQSNFGADVTFSIEDLNYSDIPSISSRNFKGDIIQDVGKDHFIMPFNLINIEANFYWLVNPEKSKGGIYAKLGSYFNTDTNGVFPQIMVGYATNLTSFVNRFKPKKPETAKE</sequence>
<evidence type="ECO:0000256" key="1">
    <source>
        <dbReference type="SAM" id="Coils"/>
    </source>
</evidence>
<dbReference type="RefSeq" id="WP_169673027.1">
    <property type="nucleotide sequence ID" value="NZ_JABBHF010000005.1"/>
</dbReference>
<keyword evidence="1" id="KW-0175">Coiled coil</keyword>